<dbReference type="Gene3D" id="3.40.190.80">
    <property type="match status" value="1"/>
</dbReference>
<gene>
    <name evidence="6" type="ORF">MQP27_36795</name>
</gene>
<organism evidence="6 7">
    <name type="scientific">Streptomyces cylindrosporus</name>
    <dbReference type="NCBI Taxonomy" id="2927583"/>
    <lineage>
        <taxon>Bacteria</taxon>
        <taxon>Bacillati</taxon>
        <taxon>Actinomycetota</taxon>
        <taxon>Actinomycetes</taxon>
        <taxon>Kitasatosporales</taxon>
        <taxon>Streptomycetaceae</taxon>
        <taxon>Streptomyces</taxon>
    </lineage>
</organism>
<dbReference type="Gene3D" id="3.30.540.10">
    <property type="entry name" value="Fructose-1,6-Bisphosphatase, subunit A, domain 1"/>
    <property type="match status" value="1"/>
</dbReference>
<dbReference type="Proteomes" id="UP001165269">
    <property type="component" value="Unassembled WGS sequence"/>
</dbReference>
<comment type="cofactor">
    <cofactor evidence="1">
        <name>Mg(2+)</name>
        <dbReference type="ChEBI" id="CHEBI:18420"/>
    </cofactor>
</comment>
<keyword evidence="5" id="KW-0460">Magnesium</keyword>
<comment type="similarity">
    <text evidence="2">Belongs to the inositol monophosphatase superfamily.</text>
</comment>
<evidence type="ECO:0000256" key="1">
    <source>
        <dbReference type="ARBA" id="ARBA00001946"/>
    </source>
</evidence>
<name>A0ABS9YHD8_9ACTN</name>
<evidence type="ECO:0000256" key="3">
    <source>
        <dbReference type="ARBA" id="ARBA00022723"/>
    </source>
</evidence>
<protein>
    <submittedName>
        <fullName evidence="6">Inositol monophosphatase</fullName>
    </submittedName>
</protein>
<accession>A0ABS9YHD8</accession>
<dbReference type="EMBL" id="JALDAY010000012">
    <property type="protein sequence ID" value="MCI3276648.1"/>
    <property type="molecule type" value="Genomic_DNA"/>
</dbReference>
<sequence>MTDLADLELVHRLADEADAIARRYFSSATIESRAKSDGSPVTDADREIEFVLRSLIRQECPGDAFIGEEFGALGHGRRRWIIDAIDGTASFIAGEPEWSTLIALEEDGRITLGMVSAPALGRRWWARPDSGSWTGSCPSNPDTPAHRLALTEGPSAQNAAIGIWPPPSRLNQQERAAAARLARGVRQVRPLLDWTTADPTAPAPRKPSTGSGTCHGALLVATGQLDAFLLLGAGPWDIAPLIPIVQEAGGTFSDLTGQHRTDTGAALFARPGLHQQLLDMALP</sequence>
<keyword evidence="4" id="KW-0378">Hydrolase</keyword>
<dbReference type="Pfam" id="PF00459">
    <property type="entry name" value="Inositol_P"/>
    <property type="match status" value="1"/>
</dbReference>
<keyword evidence="7" id="KW-1185">Reference proteome</keyword>
<evidence type="ECO:0000256" key="5">
    <source>
        <dbReference type="ARBA" id="ARBA00022842"/>
    </source>
</evidence>
<evidence type="ECO:0000256" key="4">
    <source>
        <dbReference type="ARBA" id="ARBA00022801"/>
    </source>
</evidence>
<evidence type="ECO:0000313" key="7">
    <source>
        <dbReference type="Proteomes" id="UP001165269"/>
    </source>
</evidence>
<dbReference type="RefSeq" id="WP_242773427.1">
    <property type="nucleotide sequence ID" value="NZ_JALDAY010000012.1"/>
</dbReference>
<keyword evidence="3" id="KW-0479">Metal-binding</keyword>
<dbReference type="SUPFAM" id="SSF56655">
    <property type="entry name" value="Carbohydrate phosphatase"/>
    <property type="match status" value="1"/>
</dbReference>
<evidence type="ECO:0000256" key="2">
    <source>
        <dbReference type="ARBA" id="ARBA00009759"/>
    </source>
</evidence>
<evidence type="ECO:0000313" key="6">
    <source>
        <dbReference type="EMBL" id="MCI3276648.1"/>
    </source>
</evidence>
<proteinExistence type="inferred from homology"/>
<dbReference type="PRINTS" id="PR00377">
    <property type="entry name" value="IMPHPHTASES"/>
</dbReference>
<reference evidence="6" key="1">
    <citation type="submission" date="2022-03" db="EMBL/GenBank/DDBJ databases">
        <title>Streptomyces 7R015 and 7R016 isolated from Barleria lupulina in Thailand.</title>
        <authorList>
            <person name="Kanchanasin P."/>
            <person name="Phongsopitanun W."/>
            <person name="Tanasupawat S."/>
        </authorList>
    </citation>
    <scope>NUCLEOTIDE SEQUENCE</scope>
    <source>
        <strain evidence="6">7R015</strain>
    </source>
</reference>
<dbReference type="PANTHER" id="PTHR43200">
    <property type="entry name" value="PHOSPHATASE"/>
    <property type="match status" value="1"/>
</dbReference>
<dbReference type="InterPro" id="IPR000760">
    <property type="entry name" value="Inositol_monophosphatase-like"/>
</dbReference>
<dbReference type="PANTHER" id="PTHR43200:SF6">
    <property type="entry name" value="3'(2'),5'-BISPHOSPHATE NUCLEOTIDASE"/>
    <property type="match status" value="1"/>
</dbReference>
<comment type="caution">
    <text evidence="6">The sequence shown here is derived from an EMBL/GenBank/DDBJ whole genome shotgun (WGS) entry which is preliminary data.</text>
</comment>
<dbReference type="InterPro" id="IPR051090">
    <property type="entry name" value="Inositol_monoP_superfamily"/>
</dbReference>